<protein>
    <submittedName>
        <fullName evidence="1">Uncharacterized protein</fullName>
    </submittedName>
</protein>
<dbReference type="HOGENOM" id="CLU_3364391_0_0_6"/>
<dbReference type="Proteomes" id="UP000000547">
    <property type="component" value="Chromosome"/>
</dbReference>
<sequence length="35" mass="3673">MIYNGATWMVLLENADGTGSTLLDNAGAIILSIFS</sequence>
<dbReference type="KEGG" id="cps:CPS_3731"/>
<organism evidence="1 2">
    <name type="scientific">Colwellia psychrerythraea (strain 34H / ATCC BAA-681)</name>
    <name type="common">Vibrio psychroerythus</name>
    <dbReference type="NCBI Taxonomy" id="167879"/>
    <lineage>
        <taxon>Bacteria</taxon>
        <taxon>Pseudomonadati</taxon>
        <taxon>Pseudomonadota</taxon>
        <taxon>Gammaproteobacteria</taxon>
        <taxon>Alteromonadales</taxon>
        <taxon>Colwelliaceae</taxon>
        <taxon>Colwellia</taxon>
    </lineage>
</organism>
<evidence type="ECO:0000313" key="1">
    <source>
        <dbReference type="EMBL" id="AAZ28000.1"/>
    </source>
</evidence>
<gene>
    <name evidence="1" type="ordered locus">CPS_3731</name>
</gene>
<reference evidence="1" key="1">
    <citation type="journal article" date="2005" name="Proc. Natl. Acad. Sci. U.S.A.">
        <title>The psychrophilic lifestyle as revealed by the genome sequence of Colwellia psychrerythraea 34H through genomic and proteomic analyses.</title>
        <authorList>
            <person name="Methe B.A."/>
            <person name="Nelson K.E."/>
            <person name="Deming J.W."/>
            <person name="Momen B."/>
            <person name="Melamud E."/>
            <person name="Zhang X."/>
            <person name="Moult J."/>
            <person name="Madupu R."/>
            <person name="Nelson W.C."/>
            <person name="Dodson R.J."/>
            <person name="Brinkac L.M."/>
            <person name="Daugherty S.C."/>
            <person name="Durkin A.S."/>
            <person name="DeBoy R.T."/>
            <person name="Kolonay J.F."/>
            <person name="Sullivan S.A."/>
            <person name="Zhou L."/>
            <person name="Davidsen T.M."/>
            <person name="Wu M."/>
            <person name="Huston A.L."/>
            <person name="Lewis M."/>
            <person name="Weaver B."/>
            <person name="Weidman J.F."/>
            <person name="Khouri H."/>
            <person name="Utterback T.R."/>
            <person name="Feldblyum T.V."/>
            <person name="Fraser C.M."/>
        </authorList>
    </citation>
    <scope>NUCLEOTIDE SEQUENCE [LARGE SCALE GENOMIC DNA]</scope>
    <source>
        <strain evidence="1">34H</strain>
    </source>
</reference>
<evidence type="ECO:0000313" key="2">
    <source>
        <dbReference type="Proteomes" id="UP000000547"/>
    </source>
</evidence>
<accession>Q47XS2</accession>
<proteinExistence type="predicted"/>
<dbReference type="AlphaFoldDB" id="Q47XS2"/>
<name>Q47XS2_COLP3</name>
<dbReference type="EMBL" id="CP000083">
    <property type="protein sequence ID" value="AAZ28000.1"/>
    <property type="molecule type" value="Genomic_DNA"/>
</dbReference>